<evidence type="ECO:0000256" key="7">
    <source>
        <dbReference type="ARBA" id="ARBA00022679"/>
    </source>
</evidence>
<evidence type="ECO:0000256" key="8">
    <source>
        <dbReference type="ARBA" id="ARBA00022723"/>
    </source>
</evidence>
<comment type="pathway">
    <text evidence="1 14">Amino-acid biosynthesis; L-isoleucine biosynthesis; L-isoleucine from 2-oxobutanoate: step 1/4.</text>
</comment>
<dbReference type="InterPro" id="IPR012846">
    <property type="entry name" value="Acetolactate_synth_lsu"/>
</dbReference>
<evidence type="ECO:0000259" key="15">
    <source>
        <dbReference type="Pfam" id="PF00205"/>
    </source>
</evidence>
<protein>
    <recommendedName>
        <fullName evidence="4 14">Acetolactate synthase</fullName>
        <ecNumber evidence="4 14">2.2.1.6</ecNumber>
    </recommendedName>
</protein>
<dbReference type="PROSITE" id="PS00187">
    <property type="entry name" value="TPP_ENZYMES"/>
    <property type="match status" value="1"/>
</dbReference>
<comment type="pathway">
    <text evidence="2 14">Amino-acid biosynthesis; L-valine biosynthesis; L-valine from pyruvate: step 1/4.</text>
</comment>
<comment type="similarity">
    <text evidence="3 14">Belongs to the TPP enzyme family.</text>
</comment>
<reference evidence="18 19" key="1">
    <citation type="journal article" date="2008" name="J. Bacteriol.">
        <title>Complete genome sequence of the mosquitocidal bacterium Bacillus sphaericus C3-41 and comparison with those of closely related Bacillus species.</title>
        <authorList>
            <person name="Hu X."/>
            <person name="Fan W."/>
            <person name="Han B."/>
            <person name="Liu H."/>
            <person name="Zheng D."/>
            <person name="Li Q."/>
            <person name="Dong W."/>
            <person name="Yan J."/>
            <person name="Gao M."/>
            <person name="Berry C."/>
            <person name="Yuan Z."/>
        </authorList>
    </citation>
    <scope>NUCLEOTIDE SEQUENCE [LARGE SCALE GENOMIC DNA]</scope>
    <source>
        <strain evidence="18 19">C3-41</strain>
    </source>
</reference>
<dbReference type="SUPFAM" id="SSF52467">
    <property type="entry name" value="DHS-like NAD/FAD-binding domain"/>
    <property type="match status" value="1"/>
</dbReference>
<keyword evidence="10 14" id="KW-0460">Magnesium</keyword>
<comment type="catalytic activity">
    <reaction evidence="13 14">
        <text>2 pyruvate + H(+) = (2S)-2-acetolactate + CO2</text>
        <dbReference type="Rhea" id="RHEA:25249"/>
        <dbReference type="ChEBI" id="CHEBI:15361"/>
        <dbReference type="ChEBI" id="CHEBI:15378"/>
        <dbReference type="ChEBI" id="CHEBI:16526"/>
        <dbReference type="ChEBI" id="CHEBI:58476"/>
        <dbReference type="EC" id="2.2.1.6"/>
    </reaction>
</comment>
<evidence type="ECO:0000259" key="16">
    <source>
        <dbReference type="Pfam" id="PF02775"/>
    </source>
</evidence>
<dbReference type="EMBL" id="CP000817">
    <property type="protein sequence ID" value="ACA40881.1"/>
    <property type="molecule type" value="Genomic_DNA"/>
</dbReference>
<evidence type="ECO:0000256" key="9">
    <source>
        <dbReference type="ARBA" id="ARBA00022827"/>
    </source>
</evidence>
<dbReference type="InterPro" id="IPR029035">
    <property type="entry name" value="DHS-like_NAD/FAD-binding_dom"/>
</dbReference>
<keyword evidence="7 14" id="KW-0808">Transferase</keyword>
<dbReference type="SUPFAM" id="SSF52518">
    <property type="entry name" value="Thiamin diphosphate-binding fold (THDP-binding)"/>
    <property type="match status" value="2"/>
</dbReference>
<dbReference type="KEGG" id="lsp:Bsph_3389"/>
<dbReference type="PANTHER" id="PTHR18968:SF13">
    <property type="entry name" value="ACETOLACTATE SYNTHASE CATALYTIC SUBUNIT, MITOCHONDRIAL"/>
    <property type="match status" value="1"/>
</dbReference>
<sequence length="600" mass="65493">MCEFERNKGGILMSANVSINEKEQLATTATVEQTYQAKDGADVLVQALHDQGVEIIFGYPGGAVLPIYDAMYKNPIRHILTRHEQGAIHAAEGYARVSGKTGVVIATSGPGATNLVTGIADAMIDSIPLVVFTGQVATSVIGTDAFQEADIMGITTPITKHNYQVQDVNDIPRIVKEAFHIASTGRKGPVVVDFPKDVSQMLFDVENPPQAPDEIYLPGYQPTYKPNYLQIQKAIQAISLAKKPVILAGAGVLFADAREELTAFAEKYRIPVTNTLLGLGSIHGEHELFLGMAGMHGTATANTAITKADLLLNIGARFDDRLTGNLATFAPNATIVHIDIDPAEIGKNVPTDIPIVADAKEALKAVLKKDFDGPDTTDWLAFLKSHANDYPLWYCKNDHDQEILPQEALRLVHEITVGDAIVTTDVGQHQMWTAQYYHLNNDHSWVTSGGLGTMGFGFPAAIGAQFAKPDKKVISIVGDAGFQMTAQELSILQEFNLPVKIVILNNSCLGMVRQWQETFYEERYSSSLMPIQPDFVKLADAYSIKGYRINTMDEAEAIFREALLSDEPVLIDCRVKQLECVYPMVAPGKGLHEMIGVKKN</sequence>
<comment type="cofactor">
    <cofactor evidence="14">
        <name>Mg(2+)</name>
        <dbReference type="ChEBI" id="CHEBI:18420"/>
    </cofactor>
    <text evidence="14">Binds 1 Mg(2+) ion per subunit.</text>
</comment>
<dbReference type="Gene3D" id="3.40.50.970">
    <property type="match status" value="2"/>
</dbReference>
<keyword evidence="6" id="KW-0285">Flavoprotein</keyword>
<dbReference type="FunFam" id="3.40.50.970:FF:000007">
    <property type="entry name" value="Acetolactate synthase"/>
    <property type="match status" value="1"/>
</dbReference>
<feature type="domain" description="Thiamine pyrophosphate enzyme TPP-binding" evidence="16">
    <location>
        <begin position="425"/>
        <end position="573"/>
    </location>
</feature>
<dbReference type="InterPro" id="IPR045229">
    <property type="entry name" value="TPP_enz"/>
</dbReference>
<evidence type="ECO:0000256" key="4">
    <source>
        <dbReference type="ARBA" id="ARBA00013145"/>
    </source>
</evidence>
<dbReference type="GO" id="GO:0003984">
    <property type="term" value="F:acetolactate synthase activity"/>
    <property type="evidence" value="ECO:0007669"/>
    <property type="project" value="UniProtKB-EC"/>
</dbReference>
<dbReference type="NCBIfam" id="TIGR00118">
    <property type="entry name" value="acolac_lg"/>
    <property type="match status" value="1"/>
</dbReference>
<dbReference type="Pfam" id="PF00205">
    <property type="entry name" value="TPP_enzyme_M"/>
    <property type="match status" value="1"/>
</dbReference>
<dbReference type="Proteomes" id="UP000002164">
    <property type="component" value="Chromosome"/>
</dbReference>
<dbReference type="InterPro" id="IPR011766">
    <property type="entry name" value="TPP_enzyme_TPP-bd"/>
</dbReference>
<evidence type="ECO:0000256" key="12">
    <source>
        <dbReference type="ARBA" id="ARBA00023304"/>
    </source>
</evidence>
<dbReference type="CDD" id="cd02015">
    <property type="entry name" value="TPP_AHAS"/>
    <property type="match status" value="1"/>
</dbReference>
<dbReference type="Pfam" id="PF02776">
    <property type="entry name" value="TPP_enzyme_N"/>
    <property type="match status" value="1"/>
</dbReference>
<evidence type="ECO:0000256" key="11">
    <source>
        <dbReference type="ARBA" id="ARBA00023052"/>
    </source>
</evidence>
<organism evidence="18 19">
    <name type="scientific">Lysinibacillus sphaericus (strain C3-41)</name>
    <dbReference type="NCBI Taxonomy" id="444177"/>
    <lineage>
        <taxon>Bacteria</taxon>
        <taxon>Bacillati</taxon>
        <taxon>Bacillota</taxon>
        <taxon>Bacilli</taxon>
        <taxon>Bacillales</taxon>
        <taxon>Bacillaceae</taxon>
        <taxon>Lysinibacillus</taxon>
    </lineage>
</organism>
<dbReference type="GO" id="GO:0009097">
    <property type="term" value="P:isoleucine biosynthetic process"/>
    <property type="evidence" value="ECO:0007669"/>
    <property type="project" value="UniProtKB-UniPathway"/>
</dbReference>
<name>B1HRA1_LYSSC</name>
<keyword evidence="12 14" id="KW-0100">Branched-chain amino acid biosynthesis</keyword>
<keyword evidence="11 14" id="KW-0786">Thiamine pyrophosphate</keyword>
<accession>B1HRA1</accession>
<dbReference type="InterPro" id="IPR000399">
    <property type="entry name" value="TPP-bd_CS"/>
</dbReference>
<dbReference type="HOGENOM" id="CLU_013748_1_3_9"/>
<dbReference type="UniPathway" id="UPA00049">
    <property type="reaction ID" value="UER00059"/>
</dbReference>
<evidence type="ECO:0000313" key="18">
    <source>
        <dbReference type="EMBL" id="ACA40881.1"/>
    </source>
</evidence>
<dbReference type="FunFam" id="3.40.50.970:FF:000016">
    <property type="entry name" value="Acetolactate synthase"/>
    <property type="match status" value="1"/>
</dbReference>
<dbReference type="Pfam" id="PF02775">
    <property type="entry name" value="TPP_enzyme_C"/>
    <property type="match status" value="1"/>
</dbReference>
<dbReference type="UniPathway" id="UPA00047">
    <property type="reaction ID" value="UER00055"/>
</dbReference>
<evidence type="ECO:0000256" key="10">
    <source>
        <dbReference type="ARBA" id="ARBA00022842"/>
    </source>
</evidence>
<dbReference type="GO" id="GO:0000287">
    <property type="term" value="F:magnesium ion binding"/>
    <property type="evidence" value="ECO:0007669"/>
    <property type="project" value="UniProtKB-UniRule"/>
</dbReference>
<keyword evidence="8 14" id="KW-0479">Metal-binding</keyword>
<dbReference type="Gene3D" id="3.40.50.1220">
    <property type="entry name" value="TPP-binding domain"/>
    <property type="match status" value="1"/>
</dbReference>
<dbReference type="InterPro" id="IPR029061">
    <property type="entry name" value="THDP-binding"/>
</dbReference>
<feature type="domain" description="Thiamine pyrophosphate enzyme central" evidence="15">
    <location>
        <begin position="231"/>
        <end position="365"/>
    </location>
</feature>
<dbReference type="EnsemblBacteria" id="ACA40881">
    <property type="protein sequence ID" value="ACA40881"/>
    <property type="gene ID" value="Bsph_3389"/>
</dbReference>
<gene>
    <name evidence="18" type="ordered locus">Bsph_3389</name>
</gene>
<dbReference type="GO" id="GO:0050660">
    <property type="term" value="F:flavin adenine dinucleotide binding"/>
    <property type="evidence" value="ECO:0007669"/>
    <property type="project" value="InterPro"/>
</dbReference>
<dbReference type="FunFam" id="3.40.50.1220:FF:000008">
    <property type="entry name" value="Acetolactate synthase"/>
    <property type="match status" value="1"/>
</dbReference>
<dbReference type="InterPro" id="IPR012000">
    <property type="entry name" value="Thiamin_PyroP_enz_cen_dom"/>
</dbReference>
<comment type="cofactor">
    <cofactor evidence="14">
        <name>thiamine diphosphate</name>
        <dbReference type="ChEBI" id="CHEBI:58937"/>
    </cofactor>
    <text evidence="14">Binds 1 thiamine pyrophosphate per subunit.</text>
</comment>
<evidence type="ECO:0000256" key="13">
    <source>
        <dbReference type="ARBA" id="ARBA00048670"/>
    </source>
</evidence>
<feature type="domain" description="Thiamine pyrophosphate enzyme N-terminal TPP-binding" evidence="17">
    <location>
        <begin position="39"/>
        <end position="153"/>
    </location>
</feature>
<evidence type="ECO:0000256" key="14">
    <source>
        <dbReference type="RuleBase" id="RU003591"/>
    </source>
</evidence>
<proteinExistence type="inferred from homology"/>
<evidence type="ECO:0000256" key="5">
    <source>
        <dbReference type="ARBA" id="ARBA00022605"/>
    </source>
</evidence>
<keyword evidence="9" id="KW-0274">FAD</keyword>
<dbReference type="GO" id="GO:0030976">
    <property type="term" value="F:thiamine pyrophosphate binding"/>
    <property type="evidence" value="ECO:0007669"/>
    <property type="project" value="UniProtKB-UniRule"/>
</dbReference>
<dbReference type="InterPro" id="IPR039368">
    <property type="entry name" value="AHAS_TPP"/>
</dbReference>
<dbReference type="EC" id="2.2.1.6" evidence="4 14"/>
<dbReference type="InterPro" id="IPR012001">
    <property type="entry name" value="Thiamin_PyroP_enz_TPP-bd_dom"/>
</dbReference>
<dbReference type="GO" id="GO:0009099">
    <property type="term" value="P:L-valine biosynthetic process"/>
    <property type="evidence" value="ECO:0007669"/>
    <property type="project" value="UniProtKB-UniPathway"/>
</dbReference>
<evidence type="ECO:0000313" key="19">
    <source>
        <dbReference type="Proteomes" id="UP000002164"/>
    </source>
</evidence>
<evidence type="ECO:0000256" key="6">
    <source>
        <dbReference type="ARBA" id="ARBA00022630"/>
    </source>
</evidence>
<dbReference type="PANTHER" id="PTHR18968">
    <property type="entry name" value="THIAMINE PYROPHOSPHATE ENZYMES"/>
    <property type="match status" value="1"/>
</dbReference>
<keyword evidence="5 14" id="KW-0028">Amino-acid biosynthesis</keyword>
<dbReference type="GO" id="GO:0005948">
    <property type="term" value="C:acetolactate synthase complex"/>
    <property type="evidence" value="ECO:0007669"/>
    <property type="project" value="TreeGrafter"/>
</dbReference>
<evidence type="ECO:0000259" key="17">
    <source>
        <dbReference type="Pfam" id="PF02776"/>
    </source>
</evidence>
<evidence type="ECO:0000256" key="3">
    <source>
        <dbReference type="ARBA" id="ARBA00007812"/>
    </source>
</evidence>
<dbReference type="CDD" id="cd07035">
    <property type="entry name" value="TPP_PYR_POX_like"/>
    <property type="match status" value="1"/>
</dbReference>
<evidence type="ECO:0000256" key="2">
    <source>
        <dbReference type="ARBA" id="ARBA00005025"/>
    </source>
</evidence>
<evidence type="ECO:0000256" key="1">
    <source>
        <dbReference type="ARBA" id="ARBA00004974"/>
    </source>
</evidence>
<dbReference type="AlphaFoldDB" id="B1HRA1"/>